<dbReference type="RefSeq" id="XP_008715637.1">
    <property type="nucleotide sequence ID" value="XM_008717415.1"/>
</dbReference>
<dbReference type="AlphaFoldDB" id="W2RZC5"/>
<name>W2RZC5_CYPE1</name>
<dbReference type="Pfam" id="PF11625">
    <property type="entry name" value="DUF3253"/>
    <property type="match status" value="1"/>
</dbReference>
<dbReference type="Proteomes" id="UP000030752">
    <property type="component" value="Unassembled WGS sequence"/>
</dbReference>
<dbReference type="GeneID" id="19970402"/>
<dbReference type="Gene3D" id="1.10.10.10">
    <property type="entry name" value="Winged helix-like DNA-binding domain superfamily/Winged helix DNA-binding domain"/>
    <property type="match status" value="1"/>
</dbReference>
<dbReference type="InParanoid" id="W2RZC5"/>
<protein>
    <submittedName>
        <fullName evidence="1">Uncharacterized protein</fullName>
    </submittedName>
</protein>
<dbReference type="InterPro" id="IPR036388">
    <property type="entry name" value="WH-like_DNA-bd_sf"/>
</dbReference>
<dbReference type="eggNOG" id="ENOG502SGIT">
    <property type="taxonomic scope" value="Eukaryota"/>
</dbReference>
<gene>
    <name evidence="1" type="ORF">HMPREF1541_03063</name>
</gene>
<dbReference type="InterPro" id="IPR021660">
    <property type="entry name" value="DUF3253"/>
</dbReference>
<dbReference type="OrthoDB" id="2563170at2759"/>
<dbReference type="SUPFAM" id="SSF46785">
    <property type="entry name" value="Winged helix' DNA-binding domain"/>
    <property type="match status" value="1"/>
</dbReference>
<dbReference type="InterPro" id="IPR036390">
    <property type="entry name" value="WH_DNA-bd_sf"/>
</dbReference>
<reference evidence="1 2" key="1">
    <citation type="submission" date="2013-03" db="EMBL/GenBank/DDBJ databases">
        <title>The Genome Sequence of Phialophora europaea CBS 101466.</title>
        <authorList>
            <consortium name="The Broad Institute Genomics Platform"/>
            <person name="Cuomo C."/>
            <person name="de Hoog S."/>
            <person name="Gorbushina A."/>
            <person name="Walker B."/>
            <person name="Young S.K."/>
            <person name="Zeng Q."/>
            <person name="Gargeya S."/>
            <person name="Fitzgerald M."/>
            <person name="Haas B."/>
            <person name="Abouelleil A."/>
            <person name="Allen A.W."/>
            <person name="Alvarado L."/>
            <person name="Arachchi H.M."/>
            <person name="Berlin A.M."/>
            <person name="Chapman S.B."/>
            <person name="Gainer-Dewar J."/>
            <person name="Goldberg J."/>
            <person name="Griggs A."/>
            <person name="Gujja S."/>
            <person name="Hansen M."/>
            <person name="Howarth C."/>
            <person name="Imamovic A."/>
            <person name="Ireland A."/>
            <person name="Larimer J."/>
            <person name="McCowan C."/>
            <person name="Murphy C."/>
            <person name="Pearson M."/>
            <person name="Poon T.W."/>
            <person name="Priest M."/>
            <person name="Roberts A."/>
            <person name="Saif S."/>
            <person name="Shea T."/>
            <person name="Sisk P."/>
            <person name="Sykes S."/>
            <person name="Wortman J."/>
            <person name="Nusbaum C."/>
            <person name="Birren B."/>
        </authorList>
    </citation>
    <scope>NUCLEOTIDE SEQUENCE [LARGE SCALE GENOMIC DNA]</scope>
    <source>
        <strain evidence="1 2">CBS 101466</strain>
    </source>
</reference>
<dbReference type="HOGENOM" id="CLU_136716_0_0_1"/>
<dbReference type="VEuPathDB" id="FungiDB:HMPREF1541_03063"/>
<keyword evidence="2" id="KW-1185">Reference proteome</keyword>
<proteinExistence type="predicted"/>
<sequence>MPTSTPTSTPNEILATRLLSLASKRAHPKTLCPSEVARSFSTIELSSQLDVSAWRDLMPSLRSLCFQMRERGELEILQKGEVLVGDDAVEGEVRGPIRVRLVAGGTRMKDV</sequence>
<organism evidence="1 2">
    <name type="scientific">Cyphellophora europaea (strain CBS 101466)</name>
    <name type="common">Phialophora europaea</name>
    <dbReference type="NCBI Taxonomy" id="1220924"/>
    <lineage>
        <taxon>Eukaryota</taxon>
        <taxon>Fungi</taxon>
        <taxon>Dikarya</taxon>
        <taxon>Ascomycota</taxon>
        <taxon>Pezizomycotina</taxon>
        <taxon>Eurotiomycetes</taxon>
        <taxon>Chaetothyriomycetidae</taxon>
        <taxon>Chaetothyriales</taxon>
        <taxon>Cyphellophoraceae</taxon>
        <taxon>Cyphellophora</taxon>
    </lineage>
</organism>
<evidence type="ECO:0000313" key="2">
    <source>
        <dbReference type="Proteomes" id="UP000030752"/>
    </source>
</evidence>
<evidence type="ECO:0000313" key="1">
    <source>
        <dbReference type="EMBL" id="ETN41128.1"/>
    </source>
</evidence>
<accession>W2RZC5</accession>
<dbReference type="EMBL" id="KB822719">
    <property type="protein sequence ID" value="ETN41128.1"/>
    <property type="molecule type" value="Genomic_DNA"/>
</dbReference>